<dbReference type="PANTHER" id="PTHR30546:SF23">
    <property type="entry name" value="FLAVOPROTEIN-LIKE PROTEIN YCP4-RELATED"/>
    <property type="match status" value="1"/>
</dbReference>
<feature type="domain" description="Flavodoxin-like" evidence="2">
    <location>
        <begin position="7"/>
        <end position="196"/>
    </location>
</feature>
<keyword evidence="3" id="KW-0647">Proteasome</keyword>
<evidence type="ECO:0000313" key="3">
    <source>
        <dbReference type="EMBL" id="KAK4517158.1"/>
    </source>
</evidence>
<evidence type="ECO:0000313" key="4">
    <source>
        <dbReference type="Proteomes" id="UP001304243"/>
    </source>
</evidence>
<dbReference type="InterPro" id="IPR005025">
    <property type="entry name" value="FMN_Rdtase-like_dom"/>
</dbReference>
<dbReference type="EMBL" id="JASEJX010000013">
    <property type="protein sequence ID" value="KAK4517158.1"/>
    <property type="molecule type" value="Genomic_DNA"/>
</dbReference>
<dbReference type="Pfam" id="PF03358">
    <property type="entry name" value="FMN_red"/>
    <property type="match status" value="1"/>
</dbReference>
<dbReference type="GO" id="GO:0003955">
    <property type="term" value="F:NAD(P)H dehydrogenase (quinone) activity"/>
    <property type="evidence" value="ECO:0007669"/>
    <property type="project" value="InterPro"/>
</dbReference>
<organism evidence="3 4">
    <name type="scientific">Mucor velutinosus</name>
    <dbReference type="NCBI Taxonomy" id="708070"/>
    <lineage>
        <taxon>Eukaryota</taxon>
        <taxon>Fungi</taxon>
        <taxon>Fungi incertae sedis</taxon>
        <taxon>Mucoromycota</taxon>
        <taxon>Mucoromycotina</taxon>
        <taxon>Mucoromycetes</taxon>
        <taxon>Mucorales</taxon>
        <taxon>Mucorineae</taxon>
        <taxon>Mucoraceae</taxon>
        <taxon>Mucor</taxon>
    </lineage>
</organism>
<dbReference type="GO" id="GO:0000502">
    <property type="term" value="C:proteasome complex"/>
    <property type="evidence" value="ECO:0007669"/>
    <property type="project" value="UniProtKB-KW"/>
</dbReference>
<evidence type="ECO:0000256" key="1">
    <source>
        <dbReference type="ARBA" id="ARBA00006961"/>
    </source>
</evidence>
<dbReference type="RefSeq" id="XP_064683824.1">
    <property type="nucleotide sequence ID" value="XM_064819904.1"/>
</dbReference>
<protein>
    <submittedName>
        <fullName evidence="3">Proteasome subunit beta type-5</fullName>
        <ecNumber evidence="3">3.4.25.1</ecNumber>
    </submittedName>
</protein>
<reference evidence="3 4" key="1">
    <citation type="submission" date="2022-11" db="EMBL/GenBank/DDBJ databases">
        <title>Mucor velutinosus strain NIH1002 WGS.</title>
        <authorList>
            <person name="Subramanian P."/>
            <person name="Mullikin J.C."/>
            <person name="Segre J.A."/>
            <person name="Zelazny A.M."/>
        </authorList>
    </citation>
    <scope>NUCLEOTIDE SEQUENCE [LARGE SCALE GENOMIC DNA]</scope>
    <source>
        <strain evidence="3 4">NIH1002</strain>
    </source>
</reference>
<proteinExistence type="inferred from homology"/>
<dbReference type="SUPFAM" id="SSF52218">
    <property type="entry name" value="Flavoproteins"/>
    <property type="match status" value="1"/>
</dbReference>
<comment type="similarity">
    <text evidence="1">Belongs to the WrbA family.</text>
</comment>
<dbReference type="Proteomes" id="UP001304243">
    <property type="component" value="Unassembled WGS sequence"/>
</dbReference>
<dbReference type="EC" id="3.4.25.1" evidence="3"/>
<sequence length="217" mass="23144">MPQPAKVYVVIYTVYHHVHKLAVEVQKGLESTGVSAKMFQVQETLPENVLKAIKAPPKPDLPIIKPEQLTEADGIIFGFPTRFGSMPSQVKGLLDATGAQFAKGALNGKFAGTFFSTGSQHGGQETTALTTIPYFVHQGMTYVPLGYPPALSDSLSNVQEIVGGSAYGAGAIAAGDGSRDVTEKELAVAHYQGKNFGEIIRAYVKGRDAFNTGEKNE</sequence>
<dbReference type="GeneID" id="89944191"/>
<evidence type="ECO:0000259" key="2">
    <source>
        <dbReference type="PROSITE" id="PS50902"/>
    </source>
</evidence>
<comment type="caution">
    <text evidence="3">The sequence shown here is derived from an EMBL/GenBank/DDBJ whole genome shotgun (WGS) entry which is preliminary data.</text>
</comment>
<accession>A0AAN7DHL1</accession>
<name>A0AAN7DHL1_9FUNG</name>
<dbReference type="InterPro" id="IPR029039">
    <property type="entry name" value="Flavoprotein-like_sf"/>
</dbReference>
<dbReference type="NCBIfam" id="TIGR01755">
    <property type="entry name" value="flav_wrbA"/>
    <property type="match status" value="1"/>
</dbReference>
<dbReference type="InterPro" id="IPR008254">
    <property type="entry name" value="Flavodoxin/NO_synth"/>
</dbReference>
<keyword evidence="3" id="KW-0378">Hydrolase</keyword>
<dbReference type="Gene3D" id="3.40.50.360">
    <property type="match status" value="1"/>
</dbReference>
<dbReference type="InterPro" id="IPR010089">
    <property type="entry name" value="Flavoprotein_WrbA-like"/>
</dbReference>
<dbReference type="PANTHER" id="PTHR30546">
    <property type="entry name" value="FLAVODOXIN-RELATED PROTEIN WRBA-RELATED"/>
    <property type="match status" value="1"/>
</dbReference>
<keyword evidence="4" id="KW-1185">Reference proteome</keyword>
<dbReference type="GO" id="GO:0016787">
    <property type="term" value="F:hydrolase activity"/>
    <property type="evidence" value="ECO:0007669"/>
    <property type="project" value="UniProtKB-KW"/>
</dbReference>
<dbReference type="GO" id="GO:0010181">
    <property type="term" value="F:FMN binding"/>
    <property type="evidence" value="ECO:0007669"/>
    <property type="project" value="InterPro"/>
</dbReference>
<dbReference type="NCBIfam" id="NF002999">
    <property type="entry name" value="PRK03767.1"/>
    <property type="match status" value="1"/>
</dbReference>
<dbReference type="GO" id="GO:0016020">
    <property type="term" value="C:membrane"/>
    <property type="evidence" value="ECO:0007669"/>
    <property type="project" value="TreeGrafter"/>
</dbReference>
<dbReference type="FunFam" id="3.40.50.360:FF:000001">
    <property type="entry name" value="NAD(P)H dehydrogenase (Quinone) FQR1-like"/>
    <property type="match status" value="1"/>
</dbReference>
<gene>
    <name evidence="3" type="primary">PRE2</name>
    <name evidence="3" type="ORF">ATC70_000489</name>
</gene>
<dbReference type="AlphaFoldDB" id="A0AAN7DHL1"/>
<dbReference type="PROSITE" id="PS50902">
    <property type="entry name" value="FLAVODOXIN_LIKE"/>
    <property type="match status" value="1"/>
</dbReference>